<dbReference type="Gene3D" id="2.120.10.10">
    <property type="match status" value="2"/>
</dbReference>
<reference evidence="2 3" key="1">
    <citation type="submission" date="2016-10" db="EMBL/GenBank/DDBJ databases">
        <authorList>
            <person name="de Groot N.N."/>
        </authorList>
    </citation>
    <scope>NUCLEOTIDE SEQUENCE [LARGE SCALE GENOMIC DNA]</scope>
    <source>
        <strain evidence="2 3">CGMCC 1.6134</strain>
    </source>
</reference>
<gene>
    <name evidence="2" type="ORF">SAMN04488054_10564</name>
</gene>
<evidence type="ECO:0000313" key="3">
    <source>
        <dbReference type="Proteomes" id="UP000199668"/>
    </source>
</evidence>
<dbReference type="Proteomes" id="UP000199668">
    <property type="component" value="Unassembled WGS sequence"/>
</dbReference>
<dbReference type="RefSeq" id="WP_090926172.1">
    <property type="nucleotide sequence ID" value="NZ_FOTY01000005.1"/>
</dbReference>
<dbReference type="AlphaFoldDB" id="A0A1I4KKF1"/>
<evidence type="ECO:0000313" key="2">
    <source>
        <dbReference type="EMBL" id="SFL79121.1"/>
    </source>
</evidence>
<feature type="domain" description="Sialidase" evidence="1">
    <location>
        <begin position="28"/>
        <end position="340"/>
    </location>
</feature>
<accession>A0A1I4KKF1</accession>
<organism evidence="2 3">
    <name type="scientific">Salibacterium qingdaonense</name>
    <dbReference type="NCBI Taxonomy" id="266892"/>
    <lineage>
        <taxon>Bacteria</taxon>
        <taxon>Bacillati</taxon>
        <taxon>Bacillota</taxon>
        <taxon>Bacilli</taxon>
        <taxon>Bacillales</taxon>
        <taxon>Bacillaceae</taxon>
    </lineage>
</organism>
<dbReference type="STRING" id="266892.SAMN04488054_10564"/>
<dbReference type="InterPro" id="IPR011040">
    <property type="entry name" value="Sialidase"/>
</dbReference>
<protein>
    <submittedName>
        <fullName evidence="2">Predicted neuraminidase (Sialidase)</fullName>
    </submittedName>
</protein>
<sequence>MSEALTETKIPSLFSHNHASNLLSLSNGDLLCAWFGGSREGKSDISILCSRLEKESGSWSEPEVLSGDPKRSEQNPVLFEHPDGALWLLYTAQNSIHQDSAVVRYRISNDYGRTWEQEQTLFDTPGSFVRNPPVIRDNGEIILPAYYSIKSENGFLGKDYSVVKISGDAGETWEEYPVEGSEALVHMSIVKGGGNELIGFFRSRKADYIHVTTSNDYGRTWTEPKKTTLMNNNASIQCQRLQSGNLAIVFNNINAELAPPEVNSPPWFDDKDQQTIASGQSGKQESIWGVIRAPLAVAVSEDNGRTWPHYREIAVQQHDQDSPEFSYPSIHQTKDGALHITYTYLRECIKHTVVTENWVKS</sequence>
<proteinExistence type="predicted"/>
<dbReference type="OrthoDB" id="41724at2"/>
<dbReference type="Pfam" id="PF13088">
    <property type="entry name" value="BNR_2"/>
    <property type="match status" value="1"/>
</dbReference>
<dbReference type="SUPFAM" id="SSF50939">
    <property type="entry name" value="Sialidases"/>
    <property type="match status" value="1"/>
</dbReference>
<evidence type="ECO:0000259" key="1">
    <source>
        <dbReference type="Pfam" id="PF13088"/>
    </source>
</evidence>
<keyword evidence="3" id="KW-1185">Reference proteome</keyword>
<dbReference type="InterPro" id="IPR036278">
    <property type="entry name" value="Sialidase_sf"/>
</dbReference>
<dbReference type="PANTHER" id="PTHR43752">
    <property type="entry name" value="BNR/ASP-BOX REPEAT FAMILY PROTEIN"/>
    <property type="match status" value="1"/>
</dbReference>
<name>A0A1I4KKF1_9BACI</name>
<dbReference type="PANTHER" id="PTHR43752:SF2">
    <property type="entry name" value="BNR_ASP-BOX REPEAT FAMILY PROTEIN"/>
    <property type="match status" value="1"/>
</dbReference>
<dbReference type="CDD" id="cd15482">
    <property type="entry name" value="Sialidase_non-viral"/>
    <property type="match status" value="1"/>
</dbReference>
<dbReference type="EMBL" id="FOTY01000005">
    <property type="protein sequence ID" value="SFL79121.1"/>
    <property type="molecule type" value="Genomic_DNA"/>
</dbReference>